<comment type="caution">
    <text evidence="2">The sequence shown here is derived from an EMBL/GenBank/DDBJ whole genome shotgun (WGS) entry which is preliminary data.</text>
</comment>
<name>A0AA38HQR1_9CUCU</name>
<evidence type="ECO:0000256" key="1">
    <source>
        <dbReference type="SAM" id="MobiDB-lite"/>
    </source>
</evidence>
<reference evidence="2" key="1">
    <citation type="journal article" date="2023" name="G3 (Bethesda)">
        <title>Whole genome assemblies of Zophobas morio and Tenebrio molitor.</title>
        <authorList>
            <person name="Kaur S."/>
            <person name="Stinson S.A."/>
            <person name="diCenzo G.C."/>
        </authorList>
    </citation>
    <scope>NUCLEOTIDE SEQUENCE</scope>
    <source>
        <strain evidence="2">QUZm001</strain>
    </source>
</reference>
<keyword evidence="3" id="KW-1185">Reference proteome</keyword>
<proteinExistence type="predicted"/>
<dbReference type="Proteomes" id="UP001168821">
    <property type="component" value="Unassembled WGS sequence"/>
</dbReference>
<evidence type="ECO:0000313" key="3">
    <source>
        <dbReference type="Proteomes" id="UP001168821"/>
    </source>
</evidence>
<accession>A0AA38HQR1</accession>
<feature type="region of interest" description="Disordered" evidence="1">
    <location>
        <begin position="23"/>
        <end position="55"/>
    </location>
</feature>
<protein>
    <submittedName>
        <fullName evidence="2">Uncharacterized protein</fullName>
    </submittedName>
</protein>
<dbReference type="AlphaFoldDB" id="A0AA38HQR1"/>
<gene>
    <name evidence="2" type="ORF">Zmor_027484</name>
</gene>
<dbReference type="EMBL" id="JALNTZ010000009">
    <property type="protein sequence ID" value="KAJ3640952.1"/>
    <property type="molecule type" value="Genomic_DNA"/>
</dbReference>
<organism evidence="2 3">
    <name type="scientific">Zophobas morio</name>
    <dbReference type="NCBI Taxonomy" id="2755281"/>
    <lineage>
        <taxon>Eukaryota</taxon>
        <taxon>Metazoa</taxon>
        <taxon>Ecdysozoa</taxon>
        <taxon>Arthropoda</taxon>
        <taxon>Hexapoda</taxon>
        <taxon>Insecta</taxon>
        <taxon>Pterygota</taxon>
        <taxon>Neoptera</taxon>
        <taxon>Endopterygota</taxon>
        <taxon>Coleoptera</taxon>
        <taxon>Polyphaga</taxon>
        <taxon>Cucujiformia</taxon>
        <taxon>Tenebrionidae</taxon>
        <taxon>Zophobas</taxon>
    </lineage>
</organism>
<sequence>MNPPPRPTLSLLSPAKQPNLTLIFKSSTPSHPKPPHPDHQTVQPPPGPTRHASHANLIHRCGRDVSHYLPTYWFKIGEKTGRDGITVQSRVWVRRRSSVCLVGPLFGAPHGV</sequence>
<evidence type="ECO:0000313" key="2">
    <source>
        <dbReference type="EMBL" id="KAJ3640952.1"/>
    </source>
</evidence>